<dbReference type="GO" id="GO:0005829">
    <property type="term" value="C:cytosol"/>
    <property type="evidence" value="ECO:0007669"/>
    <property type="project" value="TreeGrafter"/>
</dbReference>
<dbReference type="GO" id="GO:0032993">
    <property type="term" value="C:protein-DNA complex"/>
    <property type="evidence" value="ECO:0007669"/>
    <property type="project" value="TreeGrafter"/>
</dbReference>
<dbReference type="PANTHER" id="PTHR48111">
    <property type="entry name" value="REGULATOR OF RPOS"/>
    <property type="match status" value="1"/>
</dbReference>
<dbReference type="Gene3D" id="1.10.10.10">
    <property type="entry name" value="Winged helix-like DNA-binding domain superfamily/Winged helix DNA-binding domain"/>
    <property type="match status" value="1"/>
</dbReference>
<dbReference type="SUPFAM" id="SSF52172">
    <property type="entry name" value="CheY-like"/>
    <property type="match status" value="1"/>
</dbReference>
<dbReference type="Gene3D" id="3.40.50.2300">
    <property type="match status" value="1"/>
</dbReference>
<dbReference type="STRING" id="1465756.BIV18_07490"/>
<keyword evidence="1 6" id="KW-0597">Phosphoprotein</keyword>
<dbReference type="GO" id="GO:0000156">
    <property type="term" value="F:phosphorelay response regulator activity"/>
    <property type="evidence" value="ECO:0007669"/>
    <property type="project" value="TreeGrafter"/>
</dbReference>
<dbReference type="SMART" id="SM00448">
    <property type="entry name" value="REC"/>
    <property type="match status" value="1"/>
</dbReference>
<keyword evidence="3" id="KW-0805">Transcription regulation</keyword>
<keyword evidence="5" id="KW-0804">Transcription</keyword>
<dbReference type="CDD" id="cd17574">
    <property type="entry name" value="REC_OmpR"/>
    <property type="match status" value="1"/>
</dbReference>
<dbReference type="GO" id="GO:0000976">
    <property type="term" value="F:transcription cis-regulatory region binding"/>
    <property type="evidence" value="ECO:0007669"/>
    <property type="project" value="TreeGrafter"/>
</dbReference>
<dbReference type="Pfam" id="PF00072">
    <property type="entry name" value="Response_reg"/>
    <property type="match status" value="1"/>
</dbReference>
<organism evidence="10 11">
    <name type="scientific">Peptoniphilus porci</name>
    <dbReference type="NCBI Taxonomy" id="2652280"/>
    <lineage>
        <taxon>Bacteria</taxon>
        <taxon>Bacillati</taxon>
        <taxon>Bacillota</taxon>
        <taxon>Tissierellia</taxon>
        <taxon>Tissierellales</taxon>
        <taxon>Peptoniphilaceae</taxon>
        <taxon>Peptoniphilus</taxon>
    </lineage>
</organism>
<feature type="domain" description="Response regulatory" evidence="8">
    <location>
        <begin position="8"/>
        <end position="122"/>
    </location>
</feature>
<evidence type="ECO:0000256" key="7">
    <source>
        <dbReference type="PROSITE-ProRule" id="PRU01091"/>
    </source>
</evidence>
<dbReference type="InterPro" id="IPR011006">
    <property type="entry name" value="CheY-like_superfamily"/>
</dbReference>
<gene>
    <name evidence="10" type="ORF">BIV18_07490</name>
</gene>
<evidence type="ECO:0000313" key="11">
    <source>
        <dbReference type="Proteomes" id="UP000187166"/>
    </source>
</evidence>
<dbReference type="PANTHER" id="PTHR48111:SF1">
    <property type="entry name" value="TWO-COMPONENT RESPONSE REGULATOR ORR33"/>
    <property type="match status" value="1"/>
</dbReference>
<name>A0A1U7M114_9FIRM</name>
<comment type="caution">
    <text evidence="10">The sequence shown here is derived from an EMBL/GenBank/DDBJ whole genome shotgun (WGS) entry which is preliminary data.</text>
</comment>
<dbReference type="GO" id="GO:0006355">
    <property type="term" value="P:regulation of DNA-templated transcription"/>
    <property type="evidence" value="ECO:0007669"/>
    <property type="project" value="InterPro"/>
</dbReference>
<dbReference type="PROSITE" id="PS50110">
    <property type="entry name" value="RESPONSE_REGULATORY"/>
    <property type="match status" value="1"/>
</dbReference>
<dbReference type="InterPro" id="IPR036388">
    <property type="entry name" value="WH-like_DNA-bd_sf"/>
</dbReference>
<dbReference type="EMBL" id="MJIH01000001">
    <property type="protein sequence ID" value="OLR65361.1"/>
    <property type="molecule type" value="Genomic_DNA"/>
</dbReference>
<dbReference type="AlphaFoldDB" id="A0A1U7M114"/>
<reference evidence="10 11" key="1">
    <citation type="journal article" date="2016" name="Appl. Environ. Microbiol.">
        <title>Function and Phylogeny of Bacterial Butyryl Coenzyme A:Acetate Transferases and Their Diversity in the Proximal Colon of Swine.</title>
        <authorList>
            <person name="Trachsel J."/>
            <person name="Bayles D.O."/>
            <person name="Looft T."/>
            <person name="Levine U.Y."/>
            <person name="Allen H.K."/>
        </authorList>
    </citation>
    <scope>NUCLEOTIDE SEQUENCE [LARGE SCALE GENOMIC DNA]</scope>
    <source>
        <strain evidence="10 11">35-6-1</strain>
    </source>
</reference>
<evidence type="ECO:0000256" key="3">
    <source>
        <dbReference type="ARBA" id="ARBA00023015"/>
    </source>
</evidence>
<feature type="DNA-binding region" description="OmpR/PhoB-type" evidence="7">
    <location>
        <begin position="131"/>
        <end position="229"/>
    </location>
</feature>
<feature type="modified residue" description="4-aspartylphosphate" evidence="6">
    <location>
        <position position="58"/>
    </location>
</feature>
<keyword evidence="4 7" id="KW-0238">DNA-binding</keyword>
<feature type="domain" description="OmpR/PhoB-type" evidence="9">
    <location>
        <begin position="131"/>
        <end position="229"/>
    </location>
</feature>
<evidence type="ECO:0000256" key="4">
    <source>
        <dbReference type="ARBA" id="ARBA00023125"/>
    </source>
</evidence>
<dbReference type="Pfam" id="PF00486">
    <property type="entry name" value="Trans_reg_C"/>
    <property type="match status" value="1"/>
</dbReference>
<evidence type="ECO:0000256" key="1">
    <source>
        <dbReference type="ARBA" id="ARBA00022553"/>
    </source>
</evidence>
<protein>
    <submittedName>
        <fullName evidence="10">DNA-binding response regulator</fullName>
    </submittedName>
</protein>
<dbReference type="CDD" id="cd00383">
    <property type="entry name" value="trans_reg_C"/>
    <property type="match status" value="1"/>
</dbReference>
<accession>A0A1U7M114</accession>
<evidence type="ECO:0000256" key="6">
    <source>
        <dbReference type="PROSITE-ProRule" id="PRU00169"/>
    </source>
</evidence>
<dbReference type="InterPro" id="IPR039420">
    <property type="entry name" value="WalR-like"/>
</dbReference>
<evidence type="ECO:0000313" key="10">
    <source>
        <dbReference type="EMBL" id="OLR65361.1"/>
    </source>
</evidence>
<evidence type="ECO:0000259" key="8">
    <source>
        <dbReference type="PROSITE" id="PS50110"/>
    </source>
</evidence>
<keyword evidence="11" id="KW-1185">Reference proteome</keyword>
<dbReference type="InterPro" id="IPR001867">
    <property type="entry name" value="OmpR/PhoB-type_DNA-bd"/>
</dbReference>
<sequence length="233" mass="26796">MIENRQQAILIIDDDKDLLESLYKYLISKGYKKVLTAKNLAEAEFKVINSNLDLIVLDLMLPDGSGFELLKKIRKKSRVPVIILSALDGIEDKREGFESKADDYIVKPFLPEDLLWRIDAVLRRSSGSMSEGRVRLGKVIFDKQRAMLIRDDKEENLTAKQFQILDLLANNLNKIVSINQILDDVWGETYGYENTLITHIYRIREKLEEDPKNPKVLVTIRGLGYKLVSDEDV</sequence>
<dbReference type="Proteomes" id="UP000187166">
    <property type="component" value="Unassembled WGS sequence"/>
</dbReference>
<evidence type="ECO:0000256" key="2">
    <source>
        <dbReference type="ARBA" id="ARBA00023012"/>
    </source>
</evidence>
<keyword evidence="2" id="KW-0902">Two-component regulatory system</keyword>
<dbReference type="SMART" id="SM00862">
    <property type="entry name" value="Trans_reg_C"/>
    <property type="match status" value="1"/>
</dbReference>
<proteinExistence type="predicted"/>
<evidence type="ECO:0000259" key="9">
    <source>
        <dbReference type="PROSITE" id="PS51755"/>
    </source>
</evidence>
<dbReference type="InterPro" id="IPR001789">
    <property type="entry name" value="Sig_transdc_resp-reg_receiver"/>
</dbReference>
<evidence type="ECO:0000256" key="5">
    <source>
        <dbReference type="ARBA" id="ARBA00023163"/>
    </source>
</evidence>
<dbReference type="PROSITE" id="PS51755">
    <property type="entry name" value="OMPR_PHOB"/>
    <property type="match status" value="1"/>
</dbReference>